<feature type="domain" description="PPM-type phosphatase" evidence="3">
    <location>
        <begin position="6"/>
        <end position="90"/>
    </location>
</feature>
<dbReference type="SUPFAM" id="SSF81606">
    <property type="entry name" value="PP2C-like"/>
    <property type="match status" value="1"/>
</dbReference>
<accession>A0A6G3X5A8</accession>
<feature type="compositionally biased region" description="Basic residues" evidence="2">
    <location>
        <begin position="93"/>
        <end position="102"/>
    </location>
</feature>
<keyword evidence="1" id="KW-0378">Hydrolase</keyword>
<evidence type="ECO:0000256" key="2">
    <source>
        <dbReference type="SAM" id="MobiDB-lite"/>
    </source>
</evidence>
<dbReference type="InterPro" id="IPR052016">
    <property type="entry name" value="Bact_Sigma-Reg"/>
</dbReference>
<comment type="caution">
    <text evidence="4">The sequence shown here is derived from an EMBL/GenBank/DDBJ whole genome shotgun (WGS) entry which is preliminary data.</text>
</comment>
<evidence type="ECO:0000259" key="3">
    <source>
        <dbReference type="Pfam" id="PF07228"/>
    </source>
</evidence>
<dbReference type="PANTHER" id="PTHR43156:SF2">
    <property type="entry name" value="STAGE II SPORULATION PROTEIN E"/>
    <property type="match status" value="1"/>
</dbReference>
<protein>
    <submittedName>
        <fullName evidence="4">SpoIIE family protein phosphatase</fullName>
    </submittedName>
</protein>
<proteinExistence type="predicted"/>
<feature type="region of interest" description="Disordered" evidence="2">
    <location>
        <begin position="78"/>
        <end position="102"/>
    </location>
</feature>
<evidence type="ECO:0000256" key="1">
    <source>
        <dbReference type="ARBA" id="ARBA00022801"/>
    </source>
</evidence>
<dbReference type="Pfam" id="PF07228">
    <property type="entry name" value="SpoIIE"/>
    <property type="match status" value="1"/>
</dbReference>
<dbReference type="InterPro" id="IPR036457">
    <property type="entry name" value="PPM-type-like_dom_sf"/>
</dbReference>
<dbReference type="EMBL" id="JAAGMN010004247">
    <property type="protein sequence ID" value="NEE12853.1"/>
    <property type="molecule type" value="Genomic_DNA"/>
</dbReference>
<organism evidence="4">
    <name type="scientific">Streptomyces sp. SID7499</name>
    <dbReference type="NCBI Taxonomy" id="2706086"/>
    <lineage>
        <taxon>Bacteria</taxon>
        <taxon>Bacillati</taxon>
        <taxon>Actinomycetota</taxon>
        <taxon>Actinomycetes</taxon>
        <taxon>Kitasatosporales</taxon>
        <taxon>Streptomycetaceae</taxon>
        <taxon>Streptomyces</taxon>
    </lineage>
</organism>
<feature type="non-terminal residue" evidence="4">
    <location>
        <position position="1"/>
    </location>
</feature>
<sequence>LGLAVDMPFGFPPQGAYQVQDIDLRPGDRLVLFTDGMQEREAEKVDLPGLLLLTTAEHPREVVRTLVGAVADAYGGRPPKDDATALCLDWNGPHRKPRRSDT</sequence>
<evidence type="ECO:0000313" key="4">
    <source>
        <dbReference type="EMBL" id="NEE12853.1"/>
    </source>
</evidence>
<dbReference type="GO" id="GO:0016791">
    <property type="term" value="F:phosphatase activity"/>
    <property type="evidence" value="ECO:0007669"/>
    <property type="project" value="TreeGrafter"/>
</dbReference>
<dbReference type="PANTHER" id="PTHR43156">
    <property type="entry name" value="STAGE II SPORULATION PROTEIN E-RELATED"/>
    <property type="match status" value="1"/>
</dbReference>
<reference evidence="4" key="1">
    <citation type="submission" date="2020-01" db="EMBL/GenBank/DDBJ databases">
        <title>Insect and environment-associated Actinomycetes.</title>
        <authorList>
            <person name="Currrie C."/>
            <person name="Chevrette M."/>
            <person name="Carlson C."/>
            <person name="Stubbendieck R."/>
            <person name="Wendt-Pienkowski E."/>
        </authorList>
    </citation>
    <scope>NUCLEOTIDE SEQUENCE</scope>
    <source>
        <strain evidence="4">SID7499</strain>
    </source>
</reference>
<dbReference type="Gene3D" id="3.60.40.10">
    <property type="entry name" value="PPM-type phosphatase domain"/>
    <property type="match status" value="1"/>
</dbReference>
<dbReference type="AlphaFoldDB" id="A0A6G3X5A8"/>
<dbReference type="InterPro" id="IPR001932">
    <property type="entry name" value="PPM-type_phosphatase-like_dom"/>
</dbReference>
<name>A0A6G3X5A8_9ACTN</name>
<gene>
    <name evidence="4" type="ORF">G3M58_41175</name>
</gene>